<dbReference type="SUPFAM" id="SSF56349">
    <property type="entry name" value="DNA breaking-rejoining enzymes"/>
    <property type="match status" value="1"/>
</dbReference>
<reference evidence="4 5" key="1">
    <citation type="submission" date="2018-09" db="EMBL/GenBank/DDBJ databases">
        <title>Nesterenkonia natronophila sp. nov., an alkaliphilic actinobacteriume isolated from a soda lake, and emended description of the genus Nesterenkonia.</title>
        <authorList>
            <person name="Menes R.J."/>
            <person name="Iriarte A."/>
        </authorList>
    </citation>
    <scope>NUCLEOTIDE SEQUENCE [LARGE SCALE GENOMIC DNA]</scope>
    <source>
        <strain evidence="4 5">M8</strain>
    </source>
</reference>
<keyword evidence="1" id="KW-0233">DNA recombination</keyword>
<keyword evidence="5" id="KW-1185">Reference proteome</keyword>
<dbReference type="Proteomes" id="UP000266615">
    <property type="component" value="Unassembled WGS sequence"/>
</dbReference>
<feature type="domain" description="Tyr recombinase" evidence="3">
    <location>
        <begin position="3"/>
        <end position="56"/>
    </location>
</feature>
<evidence type="ECO:0000256" key="2">
    <source>
        <dbReference type="SAM" id="MobiDB-lite"/>
    </source>
</evidence>
<dbReference type="InterPro" id="IPR013762">
    <property type="entry name" value="Integrase-like_cat_sf"/>
</dbReference>
<organism evidence="4 5">
    <name type="scientific">Nesterenkonia natronophila</name>
    <dbReference type="NCBI Taxonomy" id="2174932"/>
    <lineage>
        <taxon>Bacteria</taxon>
        <taxon>Bacillati</taxon>
        <taxon>Actinomycetota</taxon>
        <taxon>Actinomycetes</taxon>
        <taxon>Micrococcales</taxon>
        <taxon>Micrococcaceae</taxon>
        <taxon>Nesterenkonia</taxon>
    </lineage>
</organism>
<accession>A0A3A4F9B4</accession>
<dbReference type="GO" id="GO:0003677">
    <property type="term" value="F:DNA binding"/>
    <property type="evidence" value="ECO:0007669"/>
    <property type="project" value="InterPro"/>
</dbReference>
<evidence type="ECO:0000256" key="1">
    <source>
        <dbReference type="ARBA" id="ARBA00023172"/>
    </source>
</evidence>
<protein>
    <recommendedName>
        <fullName evidence="3">Tyr recombinase domain-containing protein</fullName>
    </recommendedName>
</protein>
<evidence type="ECO:0000313" key="4">
    <source>
        <dbReference type="EMBL" id="RJN31787.1"/>
    </source>
</evidence>
<dbReference type="InterPro" id="IPR002104">
    <property type="entry name" value="Integrase_catalytic"/>
</dbReference>
<name>A0A3A4F9B4_9MICC</name>
<dbReference type="GO" id="GO:0006310">
    <property type="term" value="P:DNA recombination"/>
    <property type="evidence" value="ECO:0007669"/>
    <property type="project" value="UniProtKB-KW"/>
</dbReference>
<dbReference type="AlphaFoldDB" id="A0A3A4F9B4"/>
<evidence type="ECO:0000313" key="5">
    <source>
        <dbReference type="Proteomes" id="UP000266615"/>
    </source>
</evidence>
<evidence type="ECO:0000259" key="3">
    <source>
        <dbReference type="Pfam" id="PF00589"/>
    </source>
</evidence>
<sequence>MAKELGIPLLERARSHMWRTTLTSRYIEAGMAREDVAAMLGHDEQTNLRSYTDRTDTRAARAAYRSKRGAQGTTV</sequence>
<dbReference type="RefSeq" id="WP_119902573.1">
    <property type="nucleotide sequence ID" value="NZ_QYZP01000002.1"/>
</dbReference>
<gene>
    <name evidence="4" type="ORF">D3250_06585</name>
</gene>
<feature type="region of interest" description="Disordered" evidence="2">
    <location>
        <begin position="55"/>
        <end position="75"/>
    </location>
</feature>
<dbReference type="EMBL" id="QYZP01000002">
    <property type="protein sequence ID" value="RJN31787.1"/>
    <property type="molecule type" value="Genomic_DNA"/>
</dbReference>
<dbReference type="Gene3D" id="1.10.443.10">
    <property type="entry name" value="Intergrase catalytic core"/>
    <property type="match status" value="1"/>
</dbReference>
<dbReference type="InterPro" id="IPR011010">
    <property type="entry name" value="DNA_brk_join_enz"/>
</dbReference>
<comment type="caution">
    <text evidence="4">The sequence shown here is derived from an EMBL/GenBank/DDBJ whole genome shotgun (WGS) entry which is preliminary data.</text>
</comment>
<dbReference type="Pfam" id="PF00589">
    <property type="entry name" value="Phage_integrase"/>
    <property type="match status" value="1"/>
</dbReference>
<proteinExistence type="predicted"/>
<dbReference type="GO" id="GO:0015074">
    <property type="term" value="P:DNA integration"/>
    <property type="evidence" value="ECO:0007669"/>
    <property type="project" value="InterPro"/>
</dbReference>